<protein>
    <recommendedName>
        <fullName evidence="10">Solute carrier organic anion transporter family member</fullName>
    </recommendedName>
</protein>
<dbReference type="GO" id="GO:0043252">
    <property type="term" value="P:sodium-independent organic anion transport"/>
    <property type="evidence" value="ECO:0007669"/>
    <property type="project" value="TreeGrafter"/>
</dbReference>
<evidence type="ECO:0000313" key="12">
    <source>
        <dbReference type="Ensembl" id="ENSBMSP00010005369.1"/>
    </source>
</evidence>
<evidence type="ECO:0000256" key="5">
    <source>
        <dbReference type="ARBA" id="ARBA00022692"/>
    </source>
</evidence>
<keyword evidence="3 10" id="KW-0813">Transport</keyword>
<evidence type="ECO:0000256" key="7">
    <source>
        <dbReference type="ARBA" id="ARBA00023136"/>
    </source>
</evidence>
<evidence type="ECO:0000256" key="2">
    <source>
        <dbReference type="ARBA" id="ARBA00009657"/>
    </source>
</evidence>
<feature type="transmembrane region" description="Helical" evidence="10">
    <location>
        <begin position="447"/>
        <end position="466"/>
    </location>
</feature>
<gene>
    <name evidence="12" type="primary">SLCO6A1</name>
</gene>
<dbReference type="InterPro" id="IPR004156">
    <property type="entry name" value="OATP"/>
</dbReference>
<evidence type="ECO:0000256" key="9">
    <source>
        <dbReference type="ARBA" id="ARBA00023180"/>
    </source>
</evidence>
<evidence type="ECO:0000256" key="6">
    <source>
        <dbReference type="ARBA" id="ARBA00022989"/>
    </source>
</evidence>
<dbReference type="FunFam" id="1.20.1250.20:FF:000363">
    <property type="entry name" value="Solute carrier organic anion transporter family member"/>
    <property type="match status" value="1"/>
</dbReference>
<feature type="domain" description="Kazal-like" evidence="11">
    <location>
        <begin position="486"/>
        <end position="541"/>
    </location>
</feature>
<dbReference type="InterPro" id="IPR036259">
    <property type="entry name" value="MFS_trans_sf"/>
</dbReference>
<dbReference type="Ensembl" id="ENSBMST00010005927.1">
    <property type="protein sequence ID" value="ENSBMSP00010005369.1"/>
    <property type="gene ID" value="ENSBMSG00010003962.1"/>
</dbReference>
<keyword evidence="7 10" id="KW-0472">Membrane</keyword>
<dbReference type="PANTHER" id="PTHR11388">
    <property type="entry name" value="ORGANIC ANION TRANSPORTER"/>
    <property type="match status" value="1"/>
</dbReference>
<keyword evidence="5 10" id="KW-0812">Transmembrane</keyword>
<evidence type="ECO:0000256" key="10">
    <source>
        <dbReference type="RuleBase" id="RU362056"/>
    </source>
</evidence>
<comment type="subcellular location">
    <subcellularLocation>
        <location evidence="1 10">Cell membrane</location>
        <topology evidence="1 10">Multi-pass membrane protein</topology>
    </subcellularLocation>
</comment>
<feature type="transmembrane region" description="Helical" evidence="10">
    <location>
        <begin position="604"/>
        <end position="625"/>
    </location>
</feature>
<dbReference type="SUPFAM" id="SSF103473">
    <property type="entry name" value="MFS general substrate transporter"/>
    <property type="match status" value="1"/>
</dbReference>
<evidence type="ECO:0000256" key="1">
    <source>
        <dbReference type="ARBA" id="ARBA00004651"/>
    </source>
</evidence>
<dbReference type="OMA" id="IFVHCNP"/>
<evidence type="ECO:0000256" key="3">
    <source>
        <dbReference type="ARBA" id="ARBA00022448"/>
    </source>
</evidence>
<dbReference type="FunFam" id="1.20.1250.20:FF:000384">
    <property type="entry name" value="Solute carrier organic anion transporter family member"/>
    <property type="match status" value="1"/>
</dbReference>
<dbReference type="GO" id="GO:0016323">
    <property type="term" value="C:basolateral plasma membrane"/>
    <property type="evidence" value="ECO:0007669"/>
    <property type="project" value="TreeGrafter"/>
</dbReference>
<dbReference type="PANTHER" id="PTHR11388:SF95">
    <property type="entry name" value="SOLUTE CARRIER ORGANIC ANION TRANSPORTER FAMILY MEMBER 6A1"/>
    <property type="match status" value="1"/>
</dbReference>
<sequence>IFVHDPASAGRGGAMQETLVEVEPRAALAQPAENTVPSEAEAGKARGKYPRFRIFTASLIKFGSFKKTERDQAGSTAPSIKKVREEQKESLEGPCGLGCMAFPRCQRFNNIRCFLIFFCILVTSQCVVFGLVDLSTDNFQKENHLKTTENLVLSLTYDISSCLVVVFIAYYGGKGNIPGWITVSSLLVGSGSLLFAFPYFSGGNYKMTVETEDICQEMKMVKACKKASLSFRSKYMTFFILGQSVQGIAAIPLYVLGITFIYNSVATHSAGIYLGLVEAAGILGYALGYAIGAPLIKAVFFFCFTWWIHFVIIAVIAWSTLIPFSCFPHGTARIKAGEHKQPHLLDRDQTKDQEFAASIKDLFATFGILIKNPMFVYLSLSRASESLVMIGASEFLPIYIENQFILTPSEATTLAGLVLIPGGALGQILGGIIISKLQMSCKGLMRFVMVTSAVTLVLLAFVIFVHCDSIPFAGITEDYGGTGQLGNLTAPCNSHCKCSSSFYSATCGRNDIGYFSPCFAGCTYSKTLKNHKTYYNCSCIKEGLTTSDNQGDFIDARHGTCDSKCYKLPLFIAFIFSTIVFSAFAGIPSILTILRIVSDKQRSLAMGVTFVILRIFGTIPGPVIFKTVGETSCILRDTERCGSIGSCWIYNKTKMAYLLAGHTVFVFLFLTYFTLYDRL</sequence>
<dbReference type="Pfam" id="PF03137">
    <property type="entry name" value="OATP"/>
    <property type="match status" value="1"/>
</dbReference>
<dbReference type="GeneTree" id="ENSGT01150000286985"/>
<dbReference type="Gene3D" id="1.20.1250.20">
    <property type="entry name" value="MFS general substrate transporter like domains"/>
    <property type="match status" value="2"/>
</dbReference>
<keyword evidence="6 10" id="KW-1133">Transmembrane helix</keyword>
<dbReference type="SUPFAM" id="SSF100895">
    <property type="entry name" value="Kazal-type serine protease inhibitors"/>
    <property type="match status" value="1"/>
</dbReference>
<feature type="transmembrane region" description="Helical" evidence="10">
    <location>
        <begin position="298"/>
        <end position="318"/>
    </location>
</feature>
<dbReference type="InterPro" id="IPR002350">
    <property type="entry name" value="Kazal_dom"/>
</dbReference>
<accession>A0A8C0HUU6</accession>
<feature type="transmembrane region" description="Helical" evidence="10">
    <location>
        <begin position="414"/>
        <end position="435"/>
    </location>
</feature>
<organism evidence="12">
    <name type="scientific">Balaenoptera musculus</name>
    <name type="common">Blue whale</name>
    <dbReference type="NCBI Taxonomy" id="9771"/>
    <lineage>
        <taxon>Eukaryota</taxon>
        <taxon>Metazoa</taxon>
        <taxon>Chordata</taxon>
        <taxon>Craniata</taxon>
        <taxon>Vertebrata</taxon>
        <taxon>Euteleostomi</taxon>
        <taxon>Mammalia</taxon>
        <taxon>Eutheria</taxon>
        <taxon>Laurasiatheria</taxon>
        <taxon>Artiodactyla</taxon>
        <taxon>Whippomorpha</taxon>
        <taxon>Cetacea</taxon>
        <taxon>Mysticeti</taxon>
        <taxon>Balaenopteridae</taxon>
        <taxon>Balaenoptera</taxon>
    </lineage>
</organism>
<evidence type="ECO:0000259" key="11">
    <source>
        <dbReference type="PROSITE" id="PS51465"/>
    </source>
</evidence>
<feature type="transmembrane region" description="Helical" evidence="10">
    <location>
        <begin position="655"/>
        <end position="675"/>
    </location>
</feature>
<feature type="transmembrane region" description="Helical" evidence="10">
    <location>
        <begin position="570"/>
        <end position="597"/>
    </location>
</feature>
<dbReference type="GO" id="GO:0015347">
    <property type="term" value="F:sodium-independent organic anion transmembrane transporter activity"/>
    <property type="evidence" value="ECO:0007669"/>
    <property type="project" value="TreeGrafter"/>
</dbReference>
<feature type="transmembrane region" description="Helical" evidence="10">
    <location>
        <begin position="177"/>
        <end position="197"/>
    </location>
</feature>
<feature type="transmembrane region" description="Helical" evidence="10">
    <location>
        <begin position="270"/>
        <end position="291"/>
    </location>
</feature>
<dbReference type="InterPro" id="IPR036058">
    <property type="entry name" value="Kazal_dom_sf"/>
</dbReference>
<keyword evidence="9" id="KW-0325">Glycoprotein</keyword>
<comment type="similarity">
    <text evidence="2 10">Belongs to the organo anion transporter (TC 2.A.60) family.</text>
</comment>
<dbReference type="GO" id="GO:0006811">
    <property type="term" value="P:monoatomic ion transport"/>
    <property type="evidence" value="ECO:0007669"/>
    <property type="project" value="UniProtKB-KW"/>
</dbReference>
<dbReference type="NCBIfam" id="TIGR00805">
    <property type="entry name" value="oat"/>
    <property type="match status" value="1"/>
</dbReference>
<evidence type="ECO:0000256" key="4">
    <source>
        <dbReference type="ARBA" id="ARBA00022475"/>
    </source>
</evidence>
<dbReference type="PROSITE" id="PS51465">
    <property type="entry name" value="KAZAL_2"/>
    <property type="match status" value="1"/>
</dbReference>
<keyword evidence="4" id="KW-1003">Cell membrane</keyword>
<keyword evidence="8" id="KW-1015">Disulfide bond</keyword>
<evidence type="ECO:0000256" key="8">
    <source>
        <dbReference type="ARBA" id="ARBA00023157"/>
    </source>
</evidence>
<dbReference type="Pfam" id="PF07648">
    <property type="entry name" value="Kazal_2"/>
    <property type="match status" value="1"/>
</dbReference>
<feature type="transmembrane region" description="Helical" evidence="10">
    <location>
        <begin position="235"/>
        <end position="258"/>
    </location>
</feature>
<dbReference type="AlphaFoldDB" id="A0A8C0HUU6"/>
<name>A0A8C0HUU6_BALMU</name>
<feature type="transmembrane region" description="Helical" evidence="10">
    <location>
        <begin position="114"/>
        <end position="132"/>
    </location>
</feature>
<proteinExistence type="inferred from homology"/>
<reference evidence="12" key="1">
    <citation type="submission" date="2023-09" db="UniProtKB">
        <authorList>
            <consortium name="Ensembl"/>
        </authorList>
    </citation>
    <scope>IDENTIFICATION</scope>
</reference>
<feature type="transmembrane region" description="Helical" evidence="10">
    <location>
        <begin position="152"/>
        <end position="171"/>
    </location>
</feature>
<keyword evidence="10" id="KW-0406">Ion transport</keyword>
<comment type="caution">
    <text evidence="10">Lacks conserved residue(s) required for the propagation of feature annotation.</text>
</comment>